<feature type="transmembrane region" description="Helical" evidence="1">
    <location>
        <begin position="105"/>
        <end position="126"/>
    </location>
</feature>
<organism evidence="2 3">
    <name type="scientific">Virgibacillus halodenitrificans</name>
    <name type="common">Bacillus halodenitrificans</name>
    <dbReference type="NCBI Taxonomy" id="1482"/>
    <lineage>
        <taxon>Bacteria</taxon>
        <taxon>Bacillati</taxon>
        <taxon>Bacillota</taxon>
        <taxon>Bacilli</taxon>
        <taxon>Bacillales</taxon>
        <taxon>Bacillaceae</taxon>
        <taxon>Virgibacillus</taxon>
    </lineage>
</organism>
<dbReference type="EMBL" id="CP017962">
    <property type="protein sequence ID" value="APC48236.1"/>
    <property type="molecule type" value="Genomic_DNA"/>
</dbReference>
<feature type="transmembrane region" description="Helical" evidence="1">
    <location>
        <begin position="78"/>
        <end position="98"/>
    </location>
</feature>
<sequence length="180" mass="20922">MQDDRIPTIINEIHFWRENNLLPEVYCDFLLALYTKGEEEKSPPVQEKSKIFFLIQNIVMVLLIPFSFLVLYFTQFPFFLQLGFLILFLSYSCGIYLYVRNSGGITASIGLINSMLLILLVSITVSKAYVESVWFSYFILFTQFTCWYLLGKKHNQSFIVIISILAILFLIIYIAVPIVL</sequence>
<dbReference type="Proteomes" id="UP000182945">
    <property type="component" value="Chromosome"/>
</dbReference>
<keyword evidence="1" id="KW-0812">Transmembrane</keyword>
<protein>
    <submittedName>
        <fullName evidence="2">Uncharacterized protein</fullName>
    </submittedName>
</protein>
<name>A0AAC9NL37_VIRHA</name>
<dbReference type="KEGG" id="vhl:BME96_08630"/>
<evidence type="ECO:0000313" key="2">
    <source>
        <dbReference type="EMBL" id="APC48236.1"/>
    </source>
</evidence>
<reference evidence="2 3" key="1">
    <citation type="submission" date="2016-11" db="EMBL/GenBank/DDBJ databases">
        <title>Complete genome sequencing of Virgibacillus halodenitrificans PDB-F2.</title>
        <authorList>
            <person name="Sun Z."/>
            <person name="Zhou Y."/>
            <person name="Li H."/>
        </authorList>
    </citation>
    <scope>NUCLEOTIDE SEQUENCE [LARGE SCALE GENOMIC DNA]</scope>
    <source>
        <strain evidence="2 3">PDB-F2</strain>
    </source>
</reference>
<keyword evidence="1" id="KW-1133">Transmembrane helix</keyword>
<accession>A0AAC9NL37</accession>
<dbReference type="AlphaFoldDB" id="A0AAC9NL37"/>
<evidence type="ECO:0000256" key="1">
    <source>
        <dbReference type="SAM" id="Phobius"/>
    </source>
</evidence>
<feature type="transmembrane region" description="Helical" evidence="1">
    <location>
        <begin position="157"/>
        <end position="179"/>
    </location>
</feature>
<feature type="transmembrane region" description="Helical" evidence="1">
    <location>
        <begin position="132"/>
        <end position="150"/>
    </location>
</feature>
<proteinExistence type="predicted"/>
<feature type="transmembrane region" description="Helical" evidence="1">
    <location>
        <begin position="51"/>
        <end position="72"/>
    </location>
</feature>
<gene>
    <name evidence="2" type="ORF">BME96_08630</name>
</gene>
<evidence type="ECO:0000313" key="3">
    <source>
        <dbReference type="Proteomes" id="UP000182945"/>
    </source>
</evidence>
<keyword evidence="1" id="KW-0472">Membrane</keyword>